<sequence length="79" mass="8631">MTPSGSPKVQKIPGNTHIFQEIINNLKNSANPVRSSAKVPRKYANDSGKYANSPFNHNLPGARHHPGESHNIHKIGIVI</sequence>
<keyword evidence="3" id="KW-1185">Reference proteome</keyword>
<dbReference type="EMBL" id="JAUSUC010000055">
    <property type="protein sequence ID" value="MDQ0216520.1"/>
    <property type="molecule type" value="Genomic_DNA"/>
</dbReference>
<feature type="region of interest" description="Disordered" evidence="1">
    <location>
        <begin position="30"/>
        <end position="73"/>
    </location>
</feature>
<name>A0AAJ1T0Q9_9BACI</name>
<gene>
    <name evidence="2" type="ORF">J2S13_002980</name>
</gene>
<comment type="caution">
    <text evidence="2">The sequence shown here is derived from an EMBL/GenBank/DDBJ whole genome shotgun (WGS) entry which is preliminary data.</text>
</comment>
<accession>A0AAJ1T0Q9</accession>
<proteinExistence type="predicted"/>
<evidence type="ECO:0000313" key="3">
    <source>
        <dbReference type="Proteomes" id="UP001237207"/>
    </source>
</evidence>
<evidence type="ECO:0000313" key="2">
    <source>
        <dbReference type="EMBL" id="MDQ0216520.1"/>
    </source>
</evidence>
<evidence type="ECO:0000256" key="1">
    <source>
        <dbReference type="SAM" id="MobiDB-lite"/>
    </source>
</evidence>
<reference evidence="2" key="1">
    <citation type="submission" date="2023-07" db="EMBL/GenBank/DDBJ databases">
        <title>Genomic Encyclopedia of Type Strains, Phase IV (KMG-IV): sequencing the most valuable type-strain genomes for metagenomic binning, comparative biology and taxonomic classification.</title>
        <authorList>
            <person name="Goeker M."/>
        </authorList>
    </citation>
    <scope>NUCLEOTIDE SEQUENCE</scope>
    <source>
        <strain evidence="2">DSM 23947</strain>
    </source>
</reference>
<dbReference type="AlphaFoldDB" id="A0AAJ1T0Q9"/>
<dbReference type="Proteomes" id="UP001237207">
    <property type="component" value="Unassembled WGS sequence"/>
</dbReference>
<organism evidence="2 3">
    <name type="scientific">Oikeobacillus pervagus</name>
    <dbReference type="NCBI Taxonomy" id="1325931"/>
    <lineage>
        <taxon>Bacteria</taxon>
        <taxon>Bacillati</taxon>
        <taxon>Bacillota</taxon>
        <taxon>Bacilli</taxon>
        <taxon>Bacillales</taxon>
        <taxon>Bacillaceae</taxon>
        <taxon>Oikeobacillus</taxon>
    </lineage>
</organism>
<protein>
    <submittedName>
        <fullName evidence="2">Uncharacterized protein</fullName>
    </submittedName>
</protein>